<evidence type="ECO:0000256" key="4">
    <source>
        <dbReference type="ARBA" id="ARBA00023136"/>
    </source>
</evidence>
<reference evidence="5 6" key="1">
    <citation type="submission" date="2016-10" db="EMBL/GenBank/DDBJ databases">
        <authorList>
            <person name="de Groot N.N."/>
        </authorList>
    </citation>
    <scope>NUCLEOTIDE SEQUENCE [LARGE SCALE GENOMIC DNA]</scope>
    <source>
        <strain evidence="5 6">CGMCC 4.5506</strain>
    </source>
</reference>
<comment type="subcellular location">
    <subcellularLocation>
        <location evidence="1">Endomembrane system</location>
        <topology evidence="1">Multi-pass membrane protein</topology>
    </subcellularLocation>
</comment>
<sequence>MVRLWGGLTLAVVVLFLALAFGLRAVIHHRNTGSWGFNRLSGKRWSAEWNAGILFRAALLAALTAPALQLAGVLMPFPALDGGAFRTTGAALAVAGIAITIASQHAMGTSWRVGVDPGERTTLVTAGPFALVRNPVFTGMITAFAGMGLLTPNPVSLFGVGSLIAAIEIQVRAVEEPYLLRAHPDSYGAYAGSVGRLVPGFGRVRGIGAREASRG</sequence>
<evidence type="ECO:0000256" key="3">
    <source>
        <dbReference type="ARBA" id="ARBA00022989"/>
    </source>
</evidence>
<evidence type="ECO:0000256" key="1">
    <source>
        <dbReference type="ARBA" id="ARBA00004127"/>
    </source>
</evidence>
<dbReference type="InterPro" id="IPR007318">
    <property type="entry name" value="Phopholipid_MeTrfase"/>
</dbReference>
<keyword evidence="4" id="KW-0472">Membrane</keyword>
<accession>A0A1G6JYN5</accession>
<dbReference type="Proteomes" id="UP000199494">
    <property type="component" value="Unassembled WGS sequence"/>
</dbReference>
<dbReference type="Pfam" id="PF04191">
    <property type="entry name" value="PEMT"/>
    <property type="match status" value="1"/>
</dbReference>
<protein>
    <submittedName>
        <fullName evidence="5">Protein-S-isoprenylcysteine O-methyltransferase Ste14</fullName>
    </submittedName>
</protein>
<keyword evidence="2" id="KW-0812">Transmembrane</keyword>
<dbReference type="RefSeq" id="WP_245866046.1">
    <property type="nucleotide sequence ID" value="NZ_CP016353.1"/>
</dbReference>
<dbReference type="PANTHER" id="PTHR12714">
    <property type="entry name" value="PROTEIN-S ISOPRENYLCYSTEINE O-METHYLTRANSFERASE"/>
    <property type="match status" value="1"/>
</dbReference>
<keyword evidence="5" id="KW-0808">Transferase</keyword>
<organism evidence="5 6">
    <name type="scientific">Prauserella marina</name>
    <dbReference type="NCBI Taxonomy" id="530584"/>
    <lineage>
        <taxon>Bacteria</taxon>
        <taxon>Bacillati</taxon>
        <taxon>Actinomycetota</taxon>
        <taxon>Actinomycetes</taxon>
        <taxon>Pseudonocardiales</taxon>
        <taxon>Pseudonocardiaceae</taxon>
        <taxon>Prauserella</taxon>
    </lineage>
</organism>
<dbReference type="STRING" id="530584.SAMN05421630_101931"/>
<name>A0A1G6JYN5_9PSEU</name>
<keyword evidence="3" id="KW-1133">Transmembrane helix</keyword>
<gene>
    <name evidence="5" type="ORF">SAMN05421630_101931</name>
</gene>
<evidence type="ECO:0000256" key="2">
    <source>
        <dbReference type="ARBA" id="ARBA00022692"/>
    </source>
</evidence>
<dbReference type="PANTHER" id="PTHR12714:SF9">
    <property type="entry name" value="PROTEIN-S-ISOPRENYLCYSTEINE O-METHYLTRANSFERASE"/>
    <property type="match status" value="1"/>
</dbReference>
<dbReference type="GO" id="GO:0012505">
    <property type="term" value="C:endomembrane system"/>
    <property type="evidence" value="ECO:0007669"/>
    <property type="project" value="UniProtKB-SubCell"/>
</dbReference>
<dbReference type="GO" id="GO:0008168">
    <property type="term" value="F:methyltransferase activity"/>
    <property type="evidence" value="ECO:0007669"/>
    <property type="project" value="UniProtKB-KW"/>
</dbReference>
<proteinExistence type="predicted"/>
<dbReference type="Gene3D" id="1.20.120.1630">
    <property type="match status" value="1"/>
</dbReference>
<dbReference type="EMBL" id="FMZE01000001">
    <property type="protein sequence ID" value="SDC23803.1"/>
    <property type="molecule type" value="Genomic_DNA"/>
</dbReference>
<keyword evidence="6" id="KW-1185">Reference proteome</keyword>
<dbReference type="AlphaFoldDB" id="A0A1G6JYN5"/>
<evidence type="ECO:0000313" key="6">
    <source>
        <dbReference type="Proteomes" id="UP000199494"/>
    </source>
</evidence>
<keyword evidence="5" id="KW-0489">Methyltransferase</keyword>
<evidence type="ECO:0000313" key="5">
    <source>
        <dbReference type="EMBL" id="SDC23803.1"/>
    </source>
</evidence>
<dbReference type="GO" id="GO:0032259">
    <property type="term" value="P:methylation"/>
    <property type="evidence" value="ECO:0007669"/>
    <property type="project" value="UniProtKB-KW"/>
</dbReference>